<keyword evidence="2" id="KW-1185">Reference proteome</keyword>
<evidence type="ECO:0000313" key="1">
    <source>
        <dbReference type="EMBL" id="PSL43177.1"/>
    </source>
</evidence>
<protein>
    <submittedName>
        <fullName evidence="1">Uncharacterized protein</fullName>
    </submittedName>
</protein>
<dbReference type="EMBL" id="PYAX01000032">
    <property type="protein sequence ID" value="PSL43177.1"/>
    <property type="molecule type" value="Genomic_DNA"/>
</dbReference>
<gene>
    <name evidence="1" type="ORF">B0I31_13230</name>
</gene>
<comment type="caution">
    <text evidence="1">The sequence shown here is derived from an EMBL/GenBank/DDBJ whole genome shotgun (WGS) entry which is preliminary data.</text>
</comment>
<organism evidence="1 2">
    <name type="scientific">Saccharothrix carnea</name>
    <dbReference type="NCBI Taxonomy" id="1280637"/>
    <lineage>
        <taxon>Bacteria</taxon>
        <taxon>Bacillati</taxon>
        <taxon>Actinomycetota</taxon>
        <taxon>Actinomycetes</taxon>
        <taxon>Pseudonocardiales</taxon>
        <taxon>Pseudonocardiaceae</taxon>
        <taxon>Saccharothrix</taxon>
    </lineage>
</organism>
<dbReference type="Proteomes" id="UP000241118">
    <property type="component" value="Unassembled WGS sequence"/>
</dbReference>
<sequence>MRHGVRQVTVGEAHWPFAITVKPNVVLPPAGTLPLPLGFMVITVPVESQLGVPFQVLDTLCGEVTVTVAVQLVIAEEPARIVTSPLKRSPHRWLVR</sequence>
<evidence type="ECO:0000313" key="2">
    <source>
        <dbReference type="Proteomes" id="UP000241118"/>
    </source>
</evidence>
<proteinExistence type="predicted"/>
<name>A0A2P8HAC8_SACCR</name>
<dbReference type="AlphaFoldDB" id="A0A2P8HAC8"/>
<reference evidence="1 2" key="1">
    <citation type="submission" date="2018-03" db="EMBL/GenBank/DDBJ databases">
        <title>Genomic Encyclopedia of Type Strains, Phase III (KMG-III): the genomes of soil and plant-associated and newly described type strains.</title>
        <authorList>
            <person name="Whitman W."/>
        </authorList>
    </citation>
    <scope>NUCLEOTIDE SEQUENCE [LARGE SCALE GENOMIC DNA]</scope>
    <source>
        <strain evidence="1 2">CGMCC 4.7097</strain>
    </source>
</reference>
<accession>A0A2P8HAC8</accession>